<dbReference type="PANTHER" id="PTHR32089:SF112">
    <property type="entry name" value="LYSOZYME-LIKE PROTEIN-RELATED"/>
    <property type="match status" value="1"/>
</dbReference>
<dbReference type="SUPFAM" id="SSF141371">
    <property type="entry name" value="PilZ domain-like"/>
    <property type="match status" value="1"/>
</dbReference>
<comment type="similarity">
    <text evidence="2">Belongs to the methyl-accepting chemotaxis (MCP) protein family.</text>
</comment>
<dbReference type="PANTHER" id="PTHR32089">
    <property type="entry name" value="METHYL-ACCEPTING CHEMOTAXIS PROTEIN MCPB"/>
    <property type="match status" value="1"/>
</dbReference>
<organism evidence="5 6">
    <name type="scientific">Jatrophihabitans telluris</name>
    <dbReference type="NCBI Taxonomy" id="2038343"/>
    <lineage>
        <taxon>Bacteria</taxon>
        <taxon>Bacillati</taxon>
        <taxon>Actinomycetota</taxon>
        <taxon>Actinomycetes</taxon>
        <taxon>Jatrophihabitantales</taxon>
        <taxon>Jatrophihabitantaceae</taxon>
        <taxon>Jatrophihabitans</taxon>
    </lineage>
</organism>
<gene>
    <name evidence="5" type="ORF">M6D93_11060</name>
</gene>
<sequence>MATLIASVADQTKLLALNATIEAARAGEAGRGFKVVASEVKNLAAMTAASTEEIFSTITDLEEHAGNVASTITSMASGIGGIDEASESLRSVAQAQHDVVRSLDTAMQASLERVQGLGELADALEQRRHERFPTLETCAVQLGDARIEALQLDIGEGGARLGLPSTIRVVKGDHLTVELTLDGALRSVRARVVRVQYGARSVELGTEFVGLSPALVAQISAEMRRLDEQYLNDVGSAPTGTAAR</sequence>
<name>A0ABY4R3D1_9ACTN</name>
<dbReference type="EMBL" id="CP097332">
    <property type="protein sequence ID" value="UQX90304.1"/>
    <property type="molecule type" value="Genomic_DNA"/>
</dbReference>
<evidence type="ECO:0000256" key="1">
    <source>
        <dbReference type="ARBA" id="ARBA00023224"/>
    </source>
</evidence>
<keyword evidence="1 3" id="KW-0807">Transducer</keyword>
<evidence type="ECO:0000313" key="6">
    <source>
        <dbReference type="Proteomes" id="UP001056336"/>
    </source>
</evidence>
<dbReference type="PRINTS" id="PR00260">
    <property type="entry name" value="CHEMTRNSDUCR"/>
</dbReference>
<dbReference type="Proteomes" id="UP001056336">
    <property type="component" value="Chromosome"/>
</dbReference>
<keyword evidence="6" id="KW-1185">Reference proteome</keyword>
<dbReference type="Gene3D" id="2.40.10.220">
    <property type="entry name" value="predicted glycosyltransferase like domains"/>
    <property type="match status" value="1"/>
</dbReference>
<accession>A0ABY4R3D1</accession>
<proteinExistence type="inferred from homology"/>
<dbReference type="InterPro" id="IPR004090">
    <property type="entry name" value="Chemotax_Me-accpt_rcpt"/>
</dbReference>
<dbReference type="SUPFAM" id="SSF58104">
    <property type="entry name" value="Methyl-accepting chemotaxis protein (MCP) signaling domain"/>
    <property type="match status" value="1"/>
</dbReference>
<reference evidence="5" key="2">
    <citation type="submission" date="2022-05" db="EMBL/GenBank/DDBJ databases">
        <authorList>
            <person name="Kim J.-S."/>
            <person name="Lee K."/>
            <person name="Suh M."/>
            <person name="Eom M."/>
            <person name="Kim J.-S."/>
            <person name="Kim D.-S."/>
            <person name="Ko S.-H."/>
            <person name="Shin Y."/>
            <person name="Lee J.-S."/>
        </authorList>
    </citation>
    <scope>NUCLEOTIDE SEQUENCE</scope>
    <source>
        <strain evidence="5">N237</strain>
    </source>
</reference>
<evidence type="ECO:0000259" key="4">
    <source>
        <dbReference type="PROSITE" id="PS50111"/>
    </source>
</evidence>
<evidence type="ECO:0000313" key="5">
    <source>
        <dbReference type="EMBL" id="UQX90304.1"/>
    </source>
</evidence>
<dbReference type="InterPro" id="IPR004089">
    <property type="entry name" value="MCPsignal_dom"/>
</dbReference>
<dbReference type="PROSITE" id="PS50111">
    <property type="entry name" value="CHEMOTAXIS_TRANSDUC_2"/>
    <property type="match status" value="1"/>
</dbReference>
<feature type="domain" description="Methyl-accepting transducer" evidence="4">
    <location>
        <begin position="1"/>
        <end position="127"/>
    </location>
</feature>
<dbReference type="Gene3D" id="1.10.287.950">
    <property type="entry name" value="Methyl-accepting chemotaxis protein"/>
    <property type="match status" value="1"/>
</dbReference>
<dbReference type="Pfam" id="PF00015">
    <property type="entry name" value="MCPsignal"/>
    <property type="match status" value="1"/>
</dbReference>
<protein>
    <submittedName>
        <fullName evidence="5">Methyl-accepting chemotaxis protein</fullName>
    </submittedName>
</protein>
<evidence type="ECO:0000256" key="2">
    <source>
        <dbReference type="ARBA" id="ARBA00029447"/>
    </source>
</evidence>
<evidence type="ECO:0000256" key="3">
    <source>
        <dbReference type="PROSITE-ProRule" id="PRU00284"/>
    </source>
</evidence>
<reference evidence="5" key="1">
    <citation type="journal article" date="2018" name="Int. J. Syst. Evol. Microbiol.">
        <title>Jatrophihabitans telluris sp. nov., isolated from sediment soil of lava forest wetlands and the emended description of the genus Jatrophihabitans.</title>
        <authorList>
            <person name="Lee K.C."/>
            <person name="Suh M.K."/>
            <person name="Eom M.K."/>
            <person name="Kim K.K."/>
            <person name="Kim J.S."/>
            <person name="Kim D.S."/>
            <person name="Ko S.H."/>
            <person name="Shin Y.K."/>
            <person name="Lee J.S."/>
        </authorList>
    </citation>
    <scope>NUCLEOTIDE SEQUENCE</scope>
    <source>
        <strain evidence="5">N237</strain>
    </source>
</reference>